<keyword evidence="2" id="KW-1185">Reference proteome</keyword>
<evidence type="ECO:0000313" key="2">
    <source>
        <dbReference type="Proteomes" id="UP000283090"/>
    </source>
</evidence>
<organism evidence="1 2">
    <name type="scientific">Arthrobotrys flagrans</name>
    <name type="common">Nematode-trapping fungus</name>
    <name type="synonym">Trichothecium flagrans</name>
    <dbReference type="NCBI Taxonomy" id="97331"/>
    <lineage>
        <taxon>Eukaryota</taxon>
        <taxon>Fungi</taxon>
        <taxon>Dikarya</taxon>
        <taxon>Ascomycota</taxon>
        <taxon>Pezizomycotina</taxon>
        <taxon>Orbiliomycetes</taxon>
        <taxon>Orbiliales</taxon>
        <taxon>Orbiliaceae</taxon>
        <taxon>Arthrobotrys</taxon>
    </lineage>
</organism>
<protein>
    <submittedName>
        <fullName evidence="1">Uncharacterized protein</fullName>
    </submittedName>
</protein>
<dbReference type="Proteomes" id="UP000283090">
    <property type="component" value="Unassembled WGS sequence"/>
</dbReference>
<gene>
    <name evidence="1" type="ORF">DFL_006887</name>
</gene>
<evidence type="ECO:0000313" key="1">
    <source>
        <dbReference type="EMBL" id="RVD82461.1"/>
    </source>
</evidence>
<dbReference type="OrthoDB" id="5320649at2759"/>
<reference evidence="1 2" key="1">
    <citation type="submission" date="2019-01" db="EMBL/GenBank/DDBJ databases">
        <title>Intercellular communication is required for trap formation in the nematode-trapping fungus Duddingtonia flagrans.</title>
        <authorList>
            <person name="Youssar L."/>
            <person name="Wernet V."/>
            <person name="Hensel N."/>
            <person name="Hildebrandt H.-G."/>
            <person name="Fischer R."/>
        </authorList>
    </citation>
    <scope>NUCLEOTIDE SEQUENCE [LARGE SCALE GENOMIC DNA]</scope>
    <source>
        <strain evidence="1 2">CBS H-5679</strain>
    </source>
</reference>
<dbReference type="EMBL" id="SAEB01000009">
    <property type="protein sequence ID" value="RVD82461.1"/>
    <property type="molecule type" value="Genomic_DNA"/>
</dbReference>
<dbReference type="GeneID" id="93589198"/>
<proteinExistence type="predicted"/>
<accession>A0A436ZU35</accession>
<dbReference type="AlphaFoldDB" id="A0A436ZU35"/>
<comment type="caution">
    <text evidence="1">The sequence shown here is derived from an EMBL/GenBank/DDBJ whole genome shotgun (WGS) entry which is preliminary data.</text>
</comment>
<dbReference type="RefSeq" id="XP_067488005.1">
    <property type="nucleotide sequence ID" value="XM_067636381.1"/>
</dbReference>
<sequence length="232" mass="26769">MPKLQPYMKYGNSVRHLGLSNFRGPSLMAYVCALRQVLRTCLSLTDVSIELRYGIENLTDMSVLEDRFALEPPVPQSRLLDLSIRLGQMAYSDDLAPTYSMLNLICKLIGSSSQRVRSFRFEVGVHDLHKDFDKVLYLQSDWAIIERDQDKPVSKVEKIQLDFTETTLSRSLFLDFCHVDTDKIRELELWNMIGTELCPIEEVCIIFFLKPSPRPIISEIQETLLNASKVRY</sequence>
<dbReference type="VEuPathDB" id="FungiDB:DFL_006887"/>
<name>A0A436ZU35_ARTFL</name>